<dbReference type="Proteomes" id="UP000215902">
    <property type="component" value="Unassembled WGS sequence"/>
</dbReference>
<dbReference type="PANTHER" id="PTHR43347:SF3">
    <property type="entry name" value="ACYL-COA SYNTHETASE SHORT-CHAIN FAMILY MEMBER 3, MITOCHONDRIAL"/>
    <property type="match status" value="1"/>
</dbReference>
<dbReference type="GO" id="GO:0003987">
    <property type="term" value="F:acetate-CoA ligase activity"/>
    <property type="evidence" value="ECO:0007669"/>
    <property type="project" value="UniProtKB-EC"/>
</dbReference>
<protein>
    <recommendedName>
        <fullName evidence="2">Acyl-CoA synthetase short-chain family member 3, mitochondrial</fullName>
        <ecNumber evidence="1">6.2.1.1</ecNumber>
    </recommendedName>
    <alternativeName>
        <fullName evidence="3">Acetate--CoA ligase 3</fullName>
    </alternativeName>
</protein>
<dbReference type="Gene3D" id="3.40.50.12780">
    <property type="entry name" value="N-terminal domain of ligase-like"/>
    <property type="match status" value="1"/>
</dbReference>
<dbReference type="InterPro" id="IPR042099">
    <property type="entry name" value="ANL_N_sf"/>
</dbReference>
<evidence type="ECO:0000313" key="7">
    <source>
        <dbReference type="EMBL" id="PAA61983.1"/>
    </source>
</evidence>
<dbReference type="Pfam" id="PF00501">
    <property type="entry name" value="AMP-binding"/>
    <property type="match status" value="1"/>
</dbReference>
<organism evidence="7 8">
    <name type="scientific">Macrostomum lignano</name>
    <dbReference type="NCBI Taxonomy" id="282301"/>
    <lineage>
        <taxon>Eukaryota</taxon>
        <taxon>Metazoa</taxon>
        <taxon>Spiralia</taxon>
        <taxon>Lophotrochozoa</taxon>
        <taxon>Platyhelminthes</taxon>
        <taxon>Rhabditophora</taxon>
        <taxon>Macrostomorpha</taxon>
        <taxon>Macrostomida</taxon>
        <taxon>Macrostomidae</taxon>
        <taxon>Macrostomum</taxon>
    </lineage>
</organism>
<comment type="caution">
    <text evidence="7">The sequence shown here is derived from an EMBL/GenBank/DDBJ whole genome shotgun (WGS) entry which is preliminary data.</text>
</comment>
<sequence>VIHDSPVTKSVSRITYAQLLDQVARFAGYLAKEGVKRGDRVLIYMPMVPETMVAMLGAARLGAIHSLVFGGFAAKEL</sequence>
<dbReference type="PANTHER" id="PTHR43347">
    <property type="entry name" value="ACYL-COA SYNTHETASE"/>
    <property type="match status" value="1"/>
</dbReference>
<dbReference type="InterPro" id="IPR000873">
    <property type="entry name" value="AMP-dep_synth/lig_dom"/>
</dbReference>
<dbReference type="EMBL" id="NIVC01001983">
    <property type="protein sequence ID" value="PAA61983.1"/>
    <property type="molecule type" value="Genomic_DNA"/>
</dbReference>
<dbReference type="STRING" id="282301.A0A267EKF0"/>
<reference evidence="7 8" key="1">
    <citation type="submission" date="2017-06" db="EMBL/GenBank/DDBJ databases">
        <title>A platform for efficient transgenesis in Macrostomum lignano, a flatworm model organism for stem cell research.</title>
        <authorList>
            <person name="Berezikov E."/>
        </authorList>
    </citation>
    <scope>NUCLEOTIDE SEQUENCE [LARGE SCALE GENOMIC DNA]</scope>
    <source>
        <strain evidence="7">DV1</strain>
        <tissue evidence="7">Whole organism</tissue>
    </source>
</reference>
<keyword evidence="5" id="KW-0812">Transmembrane</keyword>
<feature type="domain" description="AMP-dependent synthetase/ligase" evidence="6">
    <location>
        <begin position="10"/>
        <end position="77"/>
    </location>
</feature>
<name>A0A267EKF0_9PLAT</name>
<evidence type="ECO:0000256" key="1">
    <source>
        <dbReference type="ARBA" id="ARBA00013275"/>
    </source>
</evidence>
<gene>
    <name evidence="7" type="ORF">BOX15_Mlig003121g4</name>
</gene>
<dbReference type="AlphaFoldDB" id="A0A267EKF0"/>
<comment type="catalytic activity">
    <reaction evidence="4">
        <text>butanoate + ATP + CoA = butanoyl-CoA + AMP + diphosphate</text>
        <dbReference type="Rhea" id="RHEA:46172"/>
        <dbReference type="ChEBI" id="CHEBI:17968"/>
        <dbReference type="ChEBI" id="CHEBI:30616"/>
        <dbReference type="ChEBI" id="CHEBI:33019"/>
        <dbReference type="ChEBI" id="CHEBI:57287"/>
        <dbReference type="ChEBI" id="CHEBI:57371"/>
        <dbReference type="ChEBI" id="CHEBI:456215"/>
    </reaction>
    <physiologicalReaction direction="left-to-right" evidence="4">
        <dbReference type="Rhea" id="RHEA:46173"/>
    </physiologicalReaction>
</comment>
<evidence type="ECO:0000313" key="8">
    <source>
        <dbReference type="Proteomes" id="UP000215902"/>
    </source>
</evidence>
<keyword evidence="8" id="KW-1185">Reference proteome</keyword>
<keyword evidence="5" id="KW-1133">Transmembrane helix</keyword>
<feature type="non-terminal residue" evidence="7">
    <location>
        <position position="1"/>
    </location>
</feature>
<dbReference type="GO" id="GO:0005759">
    <property type="term" value="C:mitochondrial matrix"/>
    <property type="evidence" value="ECO:0007669"/>
    <property type="project" value="TreeGrafter"/>
</dbReference>
<evidence type="ECO:0000256" key="4">
    <source>
        <dbReference type="ARBA" id="ARBA00047935"/>
    </source>
</evidence>
<evidence type="ECO:0000256" key="5">
    <source>
        <dbReference type="SAM" id="Phobius"/>
    </source>
</evidence>
<dbReference type="EC" id="6.2.1.1" evidence="1"/>
<evidence type="ECO:0000256" key="3">
    <source>
        <dbReference type="ARBA" id="ARBA00042755"/>
    </source>
</evidence>
<evidence type="ECO:0000259" key="6">
    <source>
        <dbReference type="Pfam" id="PF00501"/>
    </source>
</evidence>
<dbReference type="SUPFAM" id="SSF56801">
    <property type="entry name" value="Acetyl-CoA synthetase-like"/>
    <property type="match status" value="1"/>
</dbReference>
<keyword evidence="5" id="KW-0472">Membrane</keyword>
<dbReference type="GO" id="GO:0050218">
    <property type="term" value="F:propionate-CoA ligase activity"/>
    <property type="evidence" value="ECO:0007669"/>
    <property type="project" value="TreeGrafter"/>
</dbReference>
<accession>A0A267EKF0</accession>
<dbReference type="OrthoDB" id="10253869at2759"/>
<feature type="non-terminal residue" evidence="7">
    <location>
        <position position="77"/>
    </location>
</feature>
<proteinExistence type="predicted"/>
<feature type="transmembrane region" description="Helical" evidence="5">
    <location>
        <begin position="52"/>
        <end position="74"/>
    </location>
</feature>
<evidence type="ECO:0000256" key="2">
    <source>
        <dbReference type="ARBA" id="ARBA00040004"/>
    </source>
</evidence>